<proteinExistence type="predicted"/>
<protein>
    <recommendedName>
        <fullName evidence="3">Phage tail assembly chaperone protein, TAC</fullName>
    </recommendedName>
</protein>
<dbReference type="Pfam" id="PF23857">
    <property type="entry name" value="Phage_TAC_19"/>
    <property type="match status" value="1"/>
</dbReference>
<dbReference type="AlphaFoldDB" id="A0A1M5XSM1"/>
<dbReference type="InterPro" id="IPR057006">
    <property type="entry name" value="Phage_TAC_19"/>
</dbReference>
<name>A0A1M5XSM1_9BACI</name>
<dbReference type="EMBL" id="FQXD01000035">
    <property type="protein sequence ID" value="SHI02524.1"/>
    <property type="molecule type" value="Genomic_DNA"/>
</dbReference>
<gene>
    <name evidence="1" type="ORF">SAMN05421807_1353</name>
</gene>
<accession>A0A1M5XSM1</accession>
<sequence>MANLKRNLIELVKNPEEAIKGEEVEIEKVWTPAFIPLRVARDAIQLIVDLENDTKMSESNKFDKLADFVANEIFVGKFSKDDLYNRLHAPDGKAALYDQVIFVAQGQQSDDTKNFLAQKS</sequence>
<dbReference type="OrthoDB" id="2413964at2"/>
<dbReference type="NCBIfam" id="NF047360">
    <property type="entry name" value="tail_chap_PVL"/>
    <property type="match status" value="1"/>
</dbReference>
<dbReference type="Proteomes" id="UP000184079">
    <property type="component" value="Unassembled WGS sequence"/>
</dbReference>
<keyword evidence="2" id="KW-1185">Reference proteome</keyword>
<evidence type="ECO:0000313" key="2">
    <source>
        <dbReference type="Proteomes" id="UP000184079"/>
    </source>
</evidence>
<evidence type="ECO:0008006" key="3">
    <source>
        <dbReference type="Google" id="ProtNLM"/>
    </source>
</evidence>
<evidence type="ECO:0000313" key="1">
    <source>
        <dbReference type="EMBL" id="SHI02524.1"/>
    </source>
</evidence>
<organism evidence="1 2">
    <name type="scientific">Virgibacillus chiguensis</name>
    <dbReference type="NCBI Taxonomy" id="411959"/>
    <lineage>
        <taxon>Bacteria</taxon>
        <taxon>Bacillati</taxon>
        <taxon>Bacillota</taxon>
        <taxon>Bacilli</taxon>
        <taxon>Bacillales</taxon>
        <taxon>Bacillaceae</taxon>
        <taxon>Virgibacillus</taxon>
    </lineage>
</organism>
<reference evidence="2" key="1">
    <citation type="submission" date="2016-11" db="EMBL/GenBank/DDBJ databases">
        <authorList>
            <person name="Varghese N."/>
            <person name="Submissions S."/>
        </authorList>
    </citation>
    <scope>NUCLEOTIDE SEQUENCE [LARGE SCALE GENOMIC DNA]</scope>
    <source>
        <strain evidence="2">CGMCC 1.6496</strain>
    </source>
</reference>
<dbReference type="RefSeq" id="WP_073013488.1">
    <property type="nucleotide sequence ID" value="NZ_FQXD01000035.1"/>
</dbReference>